<sequence>NQGHRCIFSFDFGDSCRNLNMPKLFYLISKNILISYWQKLVYLPVLFTKM</sequence>
<dbReference type="AlphaFoldDB" id="A0A7N9IB75"/>
<reference evidence="1 2" key="1">
    <citation type="submission" date="2013-03" db="EMBL/GenBank/DDBJ databases">
        <authorList>
            <person name="Warren W."/>
            <person name="Wilson R.K."/>
        </authorList>
    </citation>
    <scope>NUCLEOTIDE SEQUENCE</scope>
</reference>
<name>A0A7N9IB75_MACFA</name>
<proteinExistence type="predicted"/>
<keyword evidence="2" id="KW-1185">Reference proteome</keyword>
<protein>
    <submittedName>
        <fullName evidence="1">Uncharacterized protein</fullName>
    </submittedName>
</protein>
<reference evidence="1" key="2">
    <citation type="submission" date="2025-08" db="UniProtKB">
        <authorList>
            <consortium name="Ensembl"/>
        </authorList>
    </citation>
    <scope>IDENTIFICATION</scope>
</reference>
<dbReference type="Ensembl" id="ENSMFAT00000088496.1">
    <property type="protein sequence ID" value="ENSMFAP00000050770.1"/>
    <property type="gene ID" value="ENSMFAG00000058523.1"/>
</dbReference>
<dbReference type="Proteomes" id="UP000233100">
    <property type="component" value="Chromosome X"/>
</dbReference>
<organism evidence="1 2">
    <name type="scientific">Macaca fascicularis</name>
    <name type="common">Crab-eating macaque</name>
    <name type="synonym">Cynomolgus monkey</name>
    <dbReference type="NCBI Taxonomy" id="9541"/>
    <lineage>
        <taxon>Eukaryota</taxon>
        <taxon>Metazoa</taxon>
        <taxon>Chordata</taxon>
        <taxon>Craniata</taxon>
        <taxon>Vertebrata</taxon>
        <taxon>Euteleostomi</taxon>
        <taxon>Mammalia</taxon>
        <taxon>Eutheria</taxon>
        <taxon>Euarchontoglires</taxon>
        <taxon>Primates</taxon>
        <taxon>Haplorrhini</taxon>
        <taxon>Catarrhini</taxon>
        <taxon>Cercopithecidae</taxon>
        <taxon>Cercopithecinae</taxon>
        <taxon>Macaca</taxon>
    </lineage>
</organism>
<evidence type="ECO:0000313" key="2">
    <source>
        <dbReference type="Proteomes" id="UP000233100"/>
    </source>
</evidence>
<reference evidence="1" key="3">
    <citation type="submission" date="2025-09" db="UniProtKB">
        <authorList>
            <consortium name="Ensembl"/>
        </authorList>
    </citation>
    <scope>IDENTIFICATION</scope>
</reference>
<evidence type="ECO:0000313" key="1">
    <source>
        <dbReference type="Ensembl" id="ENSMFAP00000050770.1"/>
    </source>
</evidence>
<accession>A0A7N9IB75</accession>